<evidence type="ECO:0000256" key="3">
    <source>
        <dbReference type="ARBA" id="ARBA00022679"/>
    </source>
</evidence>
<dbReference type="Pfam" id="PF00483">
    <property type="entry name" value="NTP_transferase"/>
    <property type="match status" value="1"/>
</dbReference>
<evidence type="ECO:0000256" key="4">
    <source>
        <dbReference type="ARBA" id="ARBA00022695"/>
    </source>
</evidence>
<feature type="domain" description="Nucleotidyl transferase" evidence="9">
    <location>
        <begin position="11"/>
        <end position="295"/>
    </location>
</feature>
<dbReference type="InterPro" id="IPR054566">
    <property type="entry name" value="ManC/GMP-like_b-helix"/>
</dbReference>
<evidence type="ECO:0000256" key="7">
    <source>
        <dbReference type="ARBA" id="ARBA00047343"/>
    </source>
</evidence>
<evidence type="ECO:0000313" key="12">
    <source>
        <dbReference type="EMBL" id="MDD2177946.1"/>
    </source>
</evidence>
<dbReference type="SUPFAM" id="SSF53448">
    <property type="entry name" value="Nucleotide-diphospho-sugar transferases"/>
    <property type="match status" value="1"/>
</dbReference>
<dbReference type="Gene3D" id="2.60.120.10">
    <property type="entry name" value="Jelly Rolls"/>
    <property type="match status" value="1"/>
</dbReference>
<keyword evidence="13" id="KW-1185">Reference proteome</keyword>
<feature type="domain" description="Mannose-6-phosphate isomerase type II C-terminal" evidence="10">
    <location>
        <begin position="359"/>
        <end position="473"/>
    </location>
</feature>
<dbReference type="InterPro" id="IPR011051">
    <property type="entry name" value="RmlC_Cupin_sf"/>
</dbReference>
<dbReference type="GO" id="GO:0004476">
    <property type="term" value="F:mannose-6-phosphate isomerase activity"/>
    <property type="evidence" value="ECO:0007669"/>
    <property type="project" value="UniProtKB-EC"/>
</dbReference>
<dbReference type="EMBL" id="JAPCKI010000005">
    <property type="protein sequence ID" value="MDD2177946.1"/>
    <property type="molecule type" value="Genomic_DNA"/>
</dbReference>
<dbReference type="NCBIfam" id="TIGR01479">
    <property type="entry name" value="GMP_PMI"/>
    <property type="match status" value="1"/>
</dbReference>
<accession>A0ABT5RW69</accession>
<dbReference type="InterPro" id="IPR001538">
    <property type="entry name" value="Man6P_isomerase-2_C"/>
</dbReference>
<dbReference type="GO" id="GO:0004475">
    <property type="term" value="F:mannose-1-phosphate guanylyltransferase (GTP) activity"/>
    <property type="evidence" value="ECO:0007669"/>
    <property type="project" value="UniProtKB-EC"/>
</dbReference>
<evidence type="ECO:0000256" key="8">
    <source>
        <dbReference type="RuleBase" id="RU004190"/>
    </source>
</evidence>
<evidence type="ECO:0000313" key="13">
    <source>
        <dbReference type="Proteomes" id="UP001148932"/>
    </source>
</evidence>
<evidence type="ECO:0000256" key="6">
    <source>
        <dbReference type="ARBA" id="ARBA00023134"/>
    </source>
</evidence>
<dbReference type="Gene3D" id="3.90.550.10">
    <property type="entry name" value="Spore Coat Polysaccharide Biosynthesis Protein SpsA, Chain A"/>
    <property type="match status" value="1"/>
</dbReference>
<feature type="domain" description="MannoseP isomerase/GMP-like beta-helix" evidence="11">
    <location>
        <begin position="301"/>
        <end position="355"/>
    </location>
</feature>
<keyword evidence="5" id="KW-0547">Nucleotide-binding</keyword>
<keyword evidence="12" id="KW-0413">Isomerase</keyword>
<evidence type="ECO:0000256" key="1">
    <source>
        <dbReference type="ARBA" id="ARBA00006115"/>
    </source>
</evidence>
<evidence type="ECO:0000259" key="11">
    <source>
        <dbReference type="Pfam" id="PF22640"/>
    </source>
</evidence>
<dbReference type="EC" id="2.7.7.13" evidence="2"/>
<reference evidence="12" key="1">
    <citation type="submission" date="2022-10" db="EMBL/GenBank/DDBJ databases">
        <title>Description of microaerobic benzene degrading bacteria.</title>
        <authorList>
            <person name="Bedics A."/>
            <person name="Tancsics A."/>
            <person name="Banerjee S."/>
        </authorList>
    </citation>
    <scope>NUCLEOTIDE SEQUENCE</scope>
    <source>
        <strain evidence="12">D2M1</strain>
    </source>
</reference>
<protein>
    <recommendedName>
        <fullName evidence="2">mannose-1-phosphate guanylyltransferase</fullName>
        <ecNumber evidence="2">2.7.7.13</ecNumber>
    </recommendedName>
</protein>
<keyword evidence="6" id="KW-0342">GTP-binding</keyword>
<keyword evidence="3 12" id="KW-0808">Transferase</keyword>
<dbReference type="RefSeq" id="WP_274110569.1">
    <property type="nucleotide sequence ID" value="NZ_JAPCKI010000005.1"/>
</dbReference>
<evidence type="ECO:0000256" key="5">
    <source>
        <dbReference type="ARBA" id="ARBA00022741"/>
    </source>
</evidence>
<proteinExistence type="inferred from homology"/>
<dbReference type="InterPro" id="IPR006375">
    <property type="entry name" value="Man1P_GuaTrfase/Man6P_Isoase"/>
</dbReference>
<dbReference type="InterPro" id="IPR051161">
    <property type="entry name" value="Mannose-6P_isomerase_type2"/>
</dbReference>
<gene>
    <name evidence="12" type="ORF">OIN59_10915</name>
</gene>
<evidence type="ECO:0000256" key="2">
    <source>
        <dbReference type="ARBA" id="ARBA00012387"/>
    </source>
</evidence>
<comment type="catalytic activity">
    <reaction evidence="7">
        <text>alpha-D-mannose 1-phosphate + GTP + H(+) = GDP-alpha-D-mannose + diphosphate</text>
        <dbReference type="Rhea" id="RHEA:15229"/>
        <dbReference type="ChEBI" id="CHEBI:15378"/>
        <dbReference type="ChEBI" id="CHEBI:33019"/>
        <dbReference type="ChEBI" id="CHEBI:37565"/>
        <dbReference type="ChEBI" id="CHEBI:57527"/>
        <dbReference type="ChEBI" id="CHEBI:58409"/>
        <dbReference type="EC" id="2.7.7.13"/>
    </reaction>
</comment>
<dbReference type="InterPro" id="IPR049577">
    <property type="entry name" value="GMPP_N"/>
</dbReference>
<comment type="caution">
    <text evidence="12">The sequence shown here is derived from an EMBL/GenBank/DDBJ whole genome shotgun (WGS) entry which is preliminary data.</text>
</comment>
<evidence type="ECO:0000259" key="10">
    <source>
        <dbReference type="Pfam" id="PF01050"/>
    </source>
</evidence>
<keyword evidence="4 12" id="KW-0548">Nucleotidyltransferase</keyword>
<dbReference type="PANTHER" id="PTHR46390:SF1">
    <property type="entry name" value="MANNOSE-1-PHOSPHATE GUANYLYLTRANSFERASE"/>
    <property type="match status" value="1"/>
</dbReference>
<dbReference type="PANTHER" id="PTHR46390">
    <property type="entry name" value="MANNOSE-1-PHOSPHATE GUANYLYLTRANSFERASE"/>
    <property type="match status" value="1"/>
</dbReference>
<dbReference type="Pfam" id="PF01050">
    <property type="entry name" value="MannoseP_isomer"/>
    <property type="match status" value="1"/>
</dbReference>
<name>A0ABT5RW69_9BURK</name>
<dbReference type="InterPro" id="IPR029044">
    <property type="entry name" value="Nucleotide-diphossugar_trans"/>
</dbReference>
<dbReference type="InterPro" id="IPR005835">
    <property type="entry name" value="NTP_transferase_dom"/>
</dbReference>
<dbReference type="InterPro" id="IPR014710">
    <property type="entry name" value="RmlC-like_jellyroll"/>
</dbReference>
<dbReference type="SUPFAM" id="SSF51182">
    <property type="entry name" value="RmlC-like cupins"/>
    <property type="match status" value="1"/>
</dbReference>
<dbReference type="CDD" id="cd02509">
    <property type="entry name" value="GDP-M1P_Guanylyltransferase"/>
    <property type="match status" value="1"/>
</dbReference>
<dbReference type="Pfam" id="PF22640">
    <property type="entry name" value="ManC_GMP_beta-helix"/>
    <property type="match status" value="1"/>
</dbReference>
<dbReference type="CDD" id="cd02213">
    <property type="entry name" value="cupin_PMI_typeII_C"/>
    <property type="match status" value="1"/>
</dbReference>
<dbReference type="Proteomes" id="UP001148932">
    <property type="component" value="Unassembled WGS sequence"/>
</dbReference>
<evidence type="ECO:0000259" key="9">
    <source>
        <dbReference type="Pfam" id="PF00483"/>
    </source>
</evidence>
<comment type="similarity">
    <text evidence="1 8">Belongs to the mannose-6-phosphate isomerase type 2 family.</text>
</comment>
<organism evidence="12 13">
    <name type="scientific">Acidovorax benzenivorans</name>
    <dbReference type="NCBI Taxonomy" id="2987520"/>
    <lineage>
        <taxon>Bacteria</taxon>
        <taxon>Pseudomonadati</taxon>
        <taxon>Pseudomonadota</taxon>
        <taxon>Betaproteobacteria</taxon>
        <taxon>Burkholderiales</taxon>
        <taxon>Comamonadaceae</taxon>
        <taxon>Acidovorax</taxon>
    </lineage>
</organism>
<sequence length="473" mass="51920">MPSDPPYPLHPVILSGGSGTRLWPLSRAEHPKQLLALSSDETLLQATARRAAALPNAQPAIVITGEEHRFLVRDQLATSGCAPACMYLEPEGRNTAPAITLAALHLAATDPDVLMLVLPADHMIADHTAFAVAVTTAQTAASQGWLCTFGVSPSYPETGYGYIHVGTPLPNAPQVSHVSRFVEKPDLPLARRLIDEGGHLWNSGIFLFTARAFLNELRKHRPDILATATAAWQGRTKDMGFLRPQGDIFRACANLSIDYAVMQATARAAVVATDFSWSDVGSWDAVWRATSKDANNNSVSGDVILANTRNSYVRAEHRLVAVVGMDNVTVVETADAVLVMNKDRAQDIRAVVEQLRTSGRNELIRQLRVHRPWGWYESTDRGDRFQVKRITVNPGKKLSLQMHHHRAEHWVVVSGTALVTIDGMTQMLTENQSAFVPLGLKHQLENPGHIPLQLIEVQSGSYLGEDDIIRFED</sequence>